<comment type="caution">
    <text evidence="1">The sequence shown here is derived from an EMBL/GenBank/DDBJ whole genome shotgun (WGS) entry which is preliminary data.</text>
</comment>
<dbReference type="Proteomes" id="UP000326336">
    <property type="component" value="Unassembled WGS sequence"/>
</dbReference>
<dbReference type="AlphaFoldDB" id="A0A5N5RK91"/>
<proteinExistence type="predicted"/>
<evidence type="ECO:0000313" key="2">
    <source>
        <dbReference type="Proteomes" id="UP000326336"/>
    </source>
</evidence>
<gene>
    <name evidence="1" type="ORF">EHS19_03645</name>
</gene>
<dbReference type="EMBL" id="RQSP01000008">
    <property type="protein sequence ID" value="KAB5607732.1"/>
    <property type="molecule type" value="Genomic_DNA"/>
</dbReference>
<protein>
    <submittedName>
        <fullName evidence="1">Uncharacterized protein</fullName>
    </submittedName>
</protein>
<keyword evidence="2" id="KW-1185">Reference proteome</keyword>
<reference evidence="1 2" key="1">
    <citation type="journal article" date="2019" name="Int. J. Syst. Evol. Microbiol.">
        <title>Bifidobacterium jacchi sp. nov., isolated from the faeces of a baby common marmoset (Callithrix jacchus).</title>
        <authorList>
            <person name="Modesto M."/>
            <person name="Watanabe K."/>
            <person name="Arita M."/>
            <person name="Satti M."/>
            <person name="Oki K."/>
            <person name="Sciavilla P."/>
            <person name="Patavino C."/>
            <person name="Camma C."/>
            <person name="Michelini S."/>
            <person name="Sgorbati B."/>
            <person name="Mattarelli P."/>
        </authorList>
    </citation>
    <scope>NUCLEOTIDE SEQUENCE [LARGE SCALE GENOMIC DNA]</scope>
    <source>
        <strain evidence="1 2">MRM 9.3</strain>
    </source>
</reference>
<organism evidence="1 2">
    <name type="scientific">Bifidobacterium jacchi</name>
    <dbReference type="NCBI Taxonomy" id="2490545"/>
    <lineage>
        <taxon>Bacteria</taxon>
        <taxon>Bacillati</taxon>
        <taxon>Actinomycetota</taxon>
        <taxon>Actinomycetes</taxon>
        <taxon>Bifidobacteriales</taxon>
        <taxon>Bifidobacteriaceae</taxon>
        <taxon>Bifidobacterium</taxon>
    </lineage>
</organism>
<evidence type="ECO:0000313" key="1">
    <source>
        <dbReference type="EMBL" id="KAB5607732.1"/>
    </source>
</evidence>
<name>A0A5N5RK91_9BIFI</name>
<sequence length="71" mass="7873">MVMTKAKRHDTHGQCATAIVVGTSQNPTSQSRQRQAPQGFAHVQASLSHPMPFIVNVDNHTAKREQMFDNT</sequence>
<accession>A0A5N5RK91</accession>